<dbReference type="EMBL" id="AUZY01012603">
    <property type="protein sequence ID" value="EQD29023.1"/>
    <property type="molecule type" value="Genomic_DNA"/>
</dbReference>
<dbReference type="SUPFAM" id="SSF103473">
    <property type="entry name" value="MFS general substrate transporter"/>
    <property type="match status" value="1"/>
</dbReference>
<dbReference type="GO" id="GO:0022857">
    <property type="term" value="F:transmembrane transporter activity"/>
    <property type="evidence" value="ECO:0007669"/>
    <property type="project" value="InterPro"/>
</dbReference>
<organism evidence="9">
    <name type="scientific">mine drainage metagenome</name>
    <dbReference type="NCBI Taxonomy" id="410659"/>
    <lineage>
        <taxon>unclassified sequences</taxon>
        <taxon>metagenomes</taxon>
        <taxon>ecological metagenomes</taxon>
    </lineage>
</organism>
<evidence type="ECO:0000256" key="6">
    <source>
        <dbReference type="SAM" id="MobiDB-lite"/>
    </source>
</evidence>
<name>T0Y7A1_9ZZZZ</name>
<dbReference type="AlphaFoldDB" id="T0Y7A1"/>
<comment type="caution">
    <text evidence="9">The sequence shown here is derived from an EMBL/GenBank/DDBJ whole genome shotgun (WGS) entry which is preliminary data.</text>
</comment>
<evidence type="ECO:0000256" key="1">
    <source>
        <dbReference type="ARBA" id="ARBA00004141"/>
    </source>
</evidence>
<feature type="transmembrane region" description="Helical" evidence="7">
    <location>
        <begin position="113"/>
        <end position="133"/>
    </location>
</feature>
<feature type="domain" description="Major facilitator superfamily (MFS) profile" evidence="8">
    <location>
        <begin position="1"/>
        <end position="161"/>
    </location>
</feature>
<feature type="transmembrane region" description="Helical" evidence="7">
    <location>
        <begin position="50"/>
        <end position="75"/>
    </location>
</feature>
<evidence type="ECO:0000256" key="4">
    <source>
        <dbReference type="ARBA" id="ARBA00022989"/>
    </source>
</evidence>
<dbReference type="InterPro" id="IPR011701">
    <property type="entry name" value="MFS"/>
</dbReference>
<feature type="non-terminal residue" evidence="9">
    <location>
        <position position="1"/>
    </location>
</feature>
<dbReference type="InterPro" id="IPR036259">
    <property type="entry name" value="MFS_trans_sf"/>
</dbReference>
<evidence type="ECO:0000259" key="8">
    <source>
        <dbReference type="PROSITE" id="PS50850"/>
    </source>
</evidence>
<feature type="non-terminal residue" evidence="9">
    <location>
        <position position="161"/>
    </location>
</feature>
<evidence type="ECO:0000313" key="9">
    <source>
        <dbReference type="EMBL" id="EQD29023.1"/>
    </source>
</evidence>
<feature type="region of interest" description="Disordered" evidence="6">
    <location>
        <begin position="141"/>
        <end position="161"/>
    </location>
</feature>
<dbReference type="Gene3D" id="1.20.1250.20">
    <property type="entry name" value="MFS general substrate transporter like domains"/>
    <property type="match status" value="1"/>
</dbReference>
<feature type="transmembrane region" description="Helical" evidence="7">
    <location>
        <begin position="87"/>
        <end position="107"/>
    </location>
</feature>
<dbReference type="PROSITE" id="PS50850">
    <property type="entry name" value="MFS"/>
    <property type="match status" value="1"/>
</dbReference>
<evidence type="ECO:0000256" key="2">
    <source>
        <dbReference type="ARBA" id="ARBA00022448"/>
    </source>
</evidence>
<dbReference type="GO" id="GO:0016020">
    <property type="term" value="C:membrane"/>
    <property type="evidence" value="ECO:0007669"/>
    <property type="project" value="UniProtKB-SubCell"/>
</dbReference>
<dbReference type="PANTHER" id="PTHR42718:SF9">
    <property type="entry name" value="MAJOR FACILITATOR SUPERFAMILY MULTIDRUG TRANSPORTER MFSC"/>
    <property type="match status" value="1"/>
</dbReference>
<gene>
    <name evidence="9" type="ORF">B1B_18795</name>
</gene>
<keyword evidence="3 7" id="KW-0812">Transmembrane</keyword>
<sequence length="161" mass="15860">AFLVAAGLMQVPAGLLSRRYGARALSLAGAGLLGAASLGCAWAPSFDALLVLRAAAGTGAALFFSPAIGLVAGLYPEGKRGLPLGSFTTAFSAGAALGVFGSALLVSATSWPVAFLAGGAGLLALTVIAVVTIPKSVGGPTLRPANEESRRAVRDVLRSPA</sequence>
<dbReference type="InterPro" id="IPR020846">
    <property type="entry name" value="MFS_dom"/>
</dbReference>
<protein>
    <submittedName>
        <fullName evidence="9">Major facilitator superfamily MFS-1</fullName>
    </submittedName>
</protein>
<evidence type="ECO:0000256" key="3">
    <source>
        <dbReference type="ARBA" id="ARBA00022692"/>
    </source>
</evidence>
<reference evidence="9" key="2">
    <citation type="journal article" date="2014" name="ISME J.">
        <title>Microbial stratification in low pH oxic and suboxic macroscopic growths along an acid mine drainage.</title>
        <authorList>
            <person name="Mendez-Garcia C."/>
            <person name="Mesa V."/>
            <person name="Sprenger R.R."/>
            <person name="Richter M."/>
            <person name="Diez M.S."/>
            <person name="Solano J."/>
            <person name="Bargiela R."/>
            <person name="Golyshina O.V."/>
            <person name="Manteca A."/>
            <person name="Ramos J.L."/>
            <person name="Gallego J.R."/>
            <person name="Llorente I."/>
            <person name="Martins Dos Santos V.A."/>
            <person name="Jensen O.N."/>
            <person name="Pelaez A.I."/>
            <person name="Sanchez J."/>
            <person name="Ferrer M."/>
        </authorList>
    </citation>
    <scope>NUCLEOTIDE SEQUENCE</scope>
</reference>
<evidence type="ECO:0000256" key="7">
    <source>
        <dbReference type="SAM" id="Phobius"/>
    </source>
</evidence>
<keyword evidence="2" id="KW-0813">Transport</keyword>
<comment type="subcellular location">
    <subcellularLocation>
        <location evidence="1">Membrane</location>
        <topology evidence="1">Multi-pass membrane protein</topology>
    </subcellularLocation>
</comment>
<accession>T0Y7A1</accession>
<evidence type="ECO:0000256" key="5">
    <source>
        <dbReference type="ARBA" id="ARBA00023136"/>
    </source>
</evidence>
<feature type="compositionally biased region" description="Basic and acidic residues" evidence="6">
    <location>
        <begin position="145"/>
        <end position="161"/>
    </location>
</feature>
<feature type="transmembrane region" description="Helical" evidence="7">
    <location>
        <begin position="24"/>
        <end position="44"/>
    </location>
</feature>
<keyword evidence="4 7" id="KW-1133">Transmembrane helix</keyword>
<proteinExistence type="predicted"/>
<dbReference type="Pfam" id="PF07690">
    <property type="entry name" value="MFS_1"/>
    <property type="match status" value="1"/>
</dbReference>
<reference evidence="9" key="1">
    <citation type="submission" date="2013-08" db="EMBL/GenBank/DDBJ databases">
        <authorList>
            <person name="Mendez C."/>
            <person name="Richter M."/>
            <person name="Ferrer M."/>
            <person name="Sanchez J."/>
        </authorList>
    </citation>
    <scope>NUCLEOTIDE SEQUENCE</scope>
</reference>
<keyword evidence="5 7" id="KW-0472">Membrane</keyword>
<dbReference type="PANTHER" id="PTHR42718">
    <property type="entry name" value="MAJOR FACILITATOR SUPERFAMILY MULTIDRUG TRANSPORTER MFSC"/>
    <property type="match status" value="1"/>
</dbReference>